<dbReference type="Proteomes" id="UP001185331">
    <property type="component" value="Unassembled WGS sequence"/>
</dbReference>
<protein>
    <submittedName>
        <fullName evidence="1">Uncharacterized protein</fullName>
    </submittedName>
</protein>
<evidence type="ECO:0000313" key="1">
    <source>
        <dbReference type="EMBL" id="MDR6218586.1"/>
    </source>
</evidence>
<dbReference type="EMBL" id="JAVDQK010000005">
    <property type="protein sequence ID" value="MDR6218586.1"/>
    <property type="molecule type" value="Genomic_DNA"/>
</dbReference>
<comment type="caution">
    <text evidence="1">The sequence shown here is derived from an EMBL/GenBank/DDBJ whole genome shotgun (WGS) entry which is preliminary data.</text>
</comment>
<dbReference type="RefSeq" id="WP_309852939.1">
    <property type="nucleotide sequence ID" value="NZ_JAVDQJ010000004.1"/>
</dbReference>
<accession>A0AAE4BND0</accession>
<gene>
    <name evidence="1" type="ORF">J2Y00_002183</name>
</gene>
<proteinExistence type="predicted"/>
<organism evidence="1 2">
    <name type="scientific">Deinococcus soli</name>
    <name type="common">ex Cha et al. 2016</name>
    <dbReference type="NCBI Taxonomy" id="1309411"/>
    <lineage>
        <taxon>Bacteria</taxon>
        <taxon>Thermotogati</taxon>
        <taxon>Deinococcota</taxon>
        <taxon>Deinococci</taxon>
        <taxon>Deinococcales</taxon>
        <taxon>Deinococcaceae</taxon>
        <taxon>Deinococcus</taxon>
    </lineage>
</organism>
<evidence type="ECO:0000313" key="2">
    <source>
        <dbReference type="Proteomes" id="UP001185331"/>
    </source>
</evidence>
<name>A0AAE4BND0_9DEIO</name>
<reference evidence="1" key="1">
    <citation type="submission" date="2023-07" db="EMBL/GenBank/DDBJ databases">
        <title>Sorghum-associated microbial communities from plants grown in Nebraska, USA.</title>
        <authorList>
            <person name="Schachtman D."/>
        </authorList>
    </citation>
    <scope>NUCLEOTIDE SEQUENCE</scope>
    <source>
        <strain evidence="1">BE330</strain>
    </source>
</reference>
<dbReference type="AlphaFoldDB" id="A0AAE4BND0"/>
<sequence length="251" mass="27004">MILKILSQIQPLGAVTFFQARMLGDEAVIGGTYFTAAQVRTLAGLIRARQSGEVPSMVGTVRVTYRAYDTPAGYATRGTFTLDLLIPDVQVRWYSQAGEMPLANLDDTLGHADLFADLLEGALGVESTLSSDVQAIGRTLHWGLAGQRRAVTIGGQAGENALHLLVTALDECRGAGRVEDVAALTRDHLSFTEVSAELLGYPEVLPVLTLDCGRRLAVNRTDLERFVGGAERLAALTARAAQWHQDVTVRS</sequence>